<dbReference type="PANTHER" id="PTHR43202">
    <property type="entry name" value="NICOTINATE-NUCLEOTIDE PYROPHOSPHORYLASE"/>
    <property type="match status" value="1"/>
</dbReference>
<dbReference type="InterPro" id="IPR053190">
    <property type="entry name" value="NAPRTase-like"/>
</dbReference>
<keyword evidence="3" id="KW-0597">Phosphoprotein</keyword>
<evidence type="ECO:0000256" key="7">
    <source>
        <dbReference type="ARBA" id="ARBA00048668"/>
    </source>
</evidence>
<dbReference type="PIRSF" id="PIRSF000484">
    <property type="entry name" value="NAPRT"/>
    <property type="match status" value="1"/>
</dbReference>
<dbReference type="UniPathway" id="UPA00253">
    <property type="reaction ID" value="UER00457"/>
</dbReference>
<evidence type="ECO:0000259" key="8">
    <source>
        <dbReference type="Pfam" id="PF02749"/>
    </source>
</evidence>
<dbReference type="PANTHER" id="PTHR43202:SF1">
    <property type="entry name" value="NICOTINATE PHOSPHORIBOSYLTRANSFERASE"/>
    <property type="match status" value="1"/>
</dbReference>
<evidence type="ECO:0000256" key="4">
    <source>
        <dbReference type="ARBA" id="ARBA00022598"/>
    </source>
</evidence>
<name>W6AHS1_9MOLU</name>
<dbReference type="PATRIC" id="fig|1276246.3.peg.889"/>
<dbReference type="eggNOG" id="COG1488">
    <property type="taxonomic scope" value="Bacteria"/>
</dbReference>
<keyword evidence="4" id="KW-0436">Ligase</keyword>
<dbReference type="EMBL" id="CP006681">
    <property type="protein sequence ID" value="AHI53234.1"/>
    <property type="molecule type" value="Genomic_DNA"/>
</dbReference>
<dbReference type="Gene3D" id="3.90.1170.20">
    <property type="entry name" value="Quinolinate phosphoribosyl transferase, N-terminal domain"/>
    <property type="match status" value="1"/>
</dbReference>
<proteinExistence type="predicted"/>
<dbReference type="Proteomes" id="UP000019267">
    <property type="component" value="Chromosome"/>
</dbReference>
<evidence type="ECO:0000256" key="1">
    <source>
        <dbReference type="ARBA" id="ARBA00004952"/>
    </source>
</evidence>
<keyword evidence="9" id="KW-0328">Glycosyltransferase</keyword>
<evidence type="ECO:0000256" key="2">
    <source>
        <dbReference type="ARBA" id="ARBA00013236"/>
    </source>
</evidence>
<comment type="catalytic activity">
    <reaction evidence="7">
        <text>5-phospho-alpha-D-ribose 1-diphosphate + nicotinate + ATP + H2O = nicotinate beta-D-ribonucleotide + ADP + phosphate + diphosphate</text>
        <dbReference type="Rhea" id="RHEA:36163"/>
        <dbReference type="ChEBI" id="CHEBI:15377"/>
        <dbReference type="ChEBI" id="CHEBI:30616"/>
        <dbReference type="ChEBI" id="CHEBI:32544"/>
        <dbReference type="ChEBI" id="CHEBI:33019"/>
        <dbReference type="ChEBI" id="CHEBI:43474"/>
        <dbReference type="ChEBI" id="CHEBI:57502"/>
        <dbReference type="ChEBI" id="CHEBI:58017"/>
        <dbReference type="ChEBI" id="CHEBI:456216"/>
        <dbReference type="EC" id="6.3.4.21"/>
    </reaction>
</comment>
<accession>W6AHS1</accession>
<feature type="domain" description="Quinolinate phosphoribosyl transferase N-terminal" evidence="8">
    <location>
        <begin position="23"/>
        <end position="109"/>
    </location>
</feature>
<protein>
    <recommendedName>
        <fullName evidence="2">nicotinate phosphoribosyltransferase</fullName>
        <ecNumber evidence="2">6.3.4.21</ecNumber>
    </recommendedName>
</protein>
<evidence type="ECO:0000256" key="6">
    <source>
        <dbReference type="ARBA" id="ARBA00047445"/>
    </source>
</evidence>
<comment type="catalytic activity">
    <reaction evidence="6">
        <text>nicotinate beta-D-ribonucleotide + CO2 + diphosphate = quinolinate + 5-phospho-alpha-D-ribose 1-diphosphate + 2 H(+)</text>
        <dbReference type="Rhea" id="RHEA:12733"/>
        <dbReference type="ChEBI" id="CHEBI:15378"/>
        <dbReference type="ChEBI" id="CHEBI:16526"/>
        <dbReference type="ChEBI" id="CHEBI:29959"/>
        <dbReference type="ChEBI" id="CHEBI:33019"/>
        <dbReference type="ChEBI" id="CHEBI:57502"/>
        <dbReference type="ChEBI" id="CHEBI:58017"/>
        <dbReference type="EC" id="2.4.2.19"/>
    </reaction>
</comment>
<dbReference type="OrthoDB" id="9770610at2"/>
<evidence type="ECO:0000256" key="5">
    <source>
        <dbReference type="ARBA" id="ARBA00022642"/>
    </source>
</evidence>
<evidence type="ECO:0000256" key="3">
    <source>
        <dbReference type="ARBA" id="ARBA00022553"/>
    </source>
</evidence>
<dbReference type="SUPFAM" id="SSF51690">
    <property type="entry name" value="Nicotinate/Quinolinate PRTase C-terminal domain-like"/>
    <property type="match status" value="1"/>
</dbReference>
<dbReference type="EC" id="6.3.4.21" evidence="2"/>
<evidence type="ECO:0000313" key="9">
    <source>
        <dbReference type="EMBL" id="AHI53234.1"/>
    </source>
</evidence>
<dbReference type="RefSeq" id="WP_038648137.1">
    <property type="nucleotide sequence ID" value="NZ_CP006681.1"/>
</dbReference>
<dbReference type="GO" id="GO:0009435">
    <property type="term" value="P:NAD+ biosynthetic process"/>
    <property type="evidence" value="ECO:0007669"/>
    <property type="project" value="UniProtKB-UniPathway"/>
</dbReference>
<dbReference type="InterPro" id="IPR037128">
    <property type="entry name" value="Quinolinate_PRibosylTase_N_sf"/>
</dbReference>
<dbReference type="STRING" id="1276246.SCULI_v1c08940"/>
<dbReference type="InterPro" id="IPR036068">
    <property type="entry name" value="Nicotinate_pribotase-like_C"/>
</dbReference>
<dbReference type="AlphaFoldDB" id="W6AHS1"/>
<gene>
    <name evidence="9" type="primary">pncB</name>
    <name evidence="9" type="ORF">SCULI_v1c08940</name>
</gene>
<dbReference type="KEGG" id="scq:SCULI_v1c08940"/>
<dbReference type="InterPro" id="IPR007229">
    <property type="entry name" value="Nic_PRibTrfase-Fam"/>
</dbReference>
<dbReference type="InterPro" id="IPR013785">
    <property type="entry name" value="Aldolase_TIM"/>
</dbReference>
<dbReference type="Pfam" id="PF02749">
    <property type="entry name" value="QRPTase_N"/>
    <property type="match status" value="1"/>
</dbReference>
<evidence type="ECO:0000313" key="10">
    <source>
        <dbReference type="Proteomes" id="UP000019267"/>
    </source>
</evidence>
<dbReference type="NCBIfam" id="NF005529">
    <property type="entry name" value="PRK07188.1"/>
    <property type="match status" value="1"/>
</dbReference>
<dbReference type="SUPFAM" id="SSF54675">
    <property type="entry name" value="Nicotinate/Quinolinate PRTase N-terminal domain-like"/>
    <property type="match status" value="1"/>
</dbReference>
<organism evidence="9 10">
    <name type="scientific">Spiroplasma culicicola AES-1</name>
    <dbReference type="NCBI Taxonomy" id="1276246"/>
    <lineage>
        <taxon>Bacteria</taxon>
        <taxon>Bacillati</taxon>
        <taxon>Mycoplasmatota</taxon>
        <taxon>Mollicutes</taxon>
        <taxon>Entomoplasmatales</taxon>
        <taxon>Spiroplasmataceae</taxon>
        <taxon>Spiroplasma</taxon>
    </lineage>
</organism>
<dbReference type="GO" id="GO:0004514">
    <property type="term" value="F:nicotinate-nucleotide diphosphorylase (carboxylating) activity"/>
    <property type="evidence" value="ECO:0007669"/>
    <property type="project" value="UniProtKB-EC"/>
</dbReference>
<dbReference type="GO" id="GO:0004516">
    <property type="term" value="F:nicotinate phosphoribosyltransferase activity"/>
    <property type="evidence" value="ECO:0007669"/>
    <property type="project" value="UniProtKB-EC"/>
</dbReference>
<dbReference type="Gene3D" id="3.20.20.70">
    <property type="entry name" value="Aldolase class I"/>
    <property type="match status" value="1"/>
</dbReference>
<sequence length="346" mass="38810">MNKFSISQKIFDNYYAADYFKKTRTIINKFNPDQIVTMQWFQRNTDTVVCGIAVICEILKQSGVKTLSVEALEDGEIAQPNEPVLKITGKFIDFAHFEGLFDGILSRASTVATNAYKLKKAANQKLVLNMNDRMDYFLTQPIDGYASTIGGIDNLVTEASFEYLEITPDLQGTMPHALIASFNGDIIKAAYAYKECFPNNKLIVLTDYNNDCVTDSLKVAQEFKNELFAVRIDTSKALVDKSLQNQENIDNQLNGVNPQLIKLLRSKLDENGFNHVKIIVSSGFNEEKIKAFEAEETPVDIYGVGEALTRNKIGFTGDLVMVDGKPQSKVGRQNITSNRIKSIKYY</sequence>
<dbReference type="InterPro" id="IPR022412">
    <property type="entry name" value="Quinolinate_PRibosylTrfase_N"/>
</dbReference>
<keyword evidence="9" id="KW-0808">Transferase</keyword>
<reference evidence="9 10" key="1">
    <citation type="journal article" date="2014" name="Genome Biol. Evol.">
        <title>Molecular evolution of the substrate utilization strategies and putative virulence factors in mosquito-associated Spiroplasma species.</title>
        <authorList>
            <person name="Chang T.H."/>
            <person name="Lo W.S."/>
            <person name="Ku C."/>
            <person name="Chen L.L."/>
            <person name="Kuo C.H."/>
        </authorList>
    </citation>
    <scope>NUCLEOTIDE SEQUENCE [LARGE SCALE GENOMIC DNA]</scope>
    <source>
        <strain evidence="9">AES-1</strain>
    </source>
</reference>
<keyword evidence="10" id="KW-1185">Reference proteome</keyword>
<keyword evidence="5" id="KW-0662">Pyridine nucleotide biosynthesis</keyword>
<comment type="pathway">
    <text evidence="1">Cofactor biosynthesis; NAD(+) biosynthesis; nicotinate D-ribonucleotide from nicotinate: step 1/1.</text>
</comment>
<dbReference type="HOGENOM" id="CLU_043773_1_0_14"/>